<feature type="transmembrane region" description="Helical" evidence="9">
    <location>
        <begin position="46"/>
        <end position="70"/>
    </location>
</feature>
<dbReference type="Ensembl" id="ENSCLMT00005035998.1">
    <property type="protein sequence ID" value="ENSCLMP00005034582.1"/>
    <property type="gene ID" value="ENSCLMG00005016528.1"/>
</dbReference>
<dbReference type="CTD" id="10970"/>
<dbReference type="GeneID" id="117725891"/>
<evidence type="ECO:0000256" key="7">
    <source>
        <dbReference type="SAM" id="Coils"/>
    </source>
</evidence>
<protein>
    <recommendedName>
        <fullName evidence="12">Cytoskeleton-associated protein 4</fullName>
    </recommendedName>
</protein>
<dbReference type="PANTHER" id="PTHR45161">
    <property type="entry name" value="CYTOSKELETON-ASSOCIATED PROTEIN 4"/>
    <property type="match status" value="1"/>
</dbReference>
<reference evidence="10" key="2">
    <citation type="submission" date="2025-09" db="UniProtKB">
        <authorList>
            <consortium name="Ensembl"/>
        </authorList>
    </citation>
    <scope>IDENTIFICATION</scope>
</reference>
<comment type="subcellular location">
    <subcellularLocation>
        <location evidence="1">Cell membrane</location>
    </subcellularLocation>
    <subcellularLocation>
        <location evidence="2">Cytoplasm</location>
    </subcellularLocation>
</comment>
<name>A0A8C3G4Y3_CYCLU</name>
<feature type="coiled-coil region" evidence="7">
    <location>
        <begin position="133"/>
        <end position="171"/>
    </location>
</feature>
<sequence length="511" mass="54194">MTAKNRNKTISSEKSAAADDAPKKSPKSAGNGVSGPGPQAPGSGSCLGLVATAVFYIALLGAAGFAAFYLQQVVEEIKQASAGREESARRSAELSAAMESVVQQVESLSSVVDGLESSLGITRVEMEAAVSRTKRGEVETRKLEEALQRLQNNLLRDLSEGMNEVKEARERAFSSLEKTVEERLAEVSQSITANVAEFTEAQGEARSQLADLTARLADMEDPALIKEELSAIVGAVEEIRTAKQTSDASADSIQEQIVTVRSELQTRNREVASLSQEVESVRSVVQESVGNLRQSLSAAEADVQALKDQSAALENGVERVADAVRNVEKQAQEETARVQRRSEDLESRVKTSEETGDSLSASVSDIATKVESLYAKYDTHDSALAAQGQAVEKVKSGVEQDTEALKSGLGELQSNMAALGSAQTKLSSKDSSMGQQVVVLEERLAALEESSSSSVKPEQLQSLGSMVAGLEVKAAKLEGHDQAISALQKALQETTKTLEGLSKGPKGKQGP</sequence>
<evidence type="ECO:0000256" key="4">
    <source>
        <dbReference type="ARBA" id="ARBA00022490"/>
    </source>
</evidence>
<evidence type="ECO:0000256" key="2">
    <source>
        <dbReference type="ARBA" id="ARBA00004496"/>
    </source>
</evidence>
<dbReference type="KEGG" id="clum:117725891"/>
<feature type="region of interest" description="Disordered" evidence="8">
    <location>
        <begin position="1"/>
        <end position="40"/>
    </location>
</feature>
<dbReference type="OrthoDB" id="9944809at2759"/>
<dbReference type="GO" id="GO:0005886">
    <property type="term" value="C:plasma membrane"/>
    <property type="evidence" value="ECO:0007669"/>
    <property type="project" value="UniProtKB-SubCell"/>
</dbReference>
<keyword evidence="7" id="KW-0175">Coiled coil</keyword>
<dbReference type="Gene3D" id="1.10.287.1490">
    <property type="match status" value="1"/>
</dbReference>
<dbReference type="GeneTree" id="ENSGT00390000015968"/>
<reference evidence="10" key="1">
    <citation type="submission" date="2025-08" db="UniProtKB">
        <authorList>
            <consortium name="Ensembl"/>
        </authorList>
    </citation>
    <scope>IDENTIFICATION</scope>
</reference>
<accession>A0A8C3G4Y3</accession>
<dbReference type="GO" id="GO:0005737">
    <property type="term" value="C:cytoplasm"/>
    <property type="evidence" value="ECO:0007669"/>
    <property type="project" value="UniProtKB-SubCell"/>
</dbReference>
<keyword evidence="11" id="KW-1185">Reference proteome</keyword>
<feature type="region of interest" description="Disordered" evidence="8">
    <location>
        <begin position="331"/>
        <end position="361"/>
    </location>
</feature>
<feature type="compositionally biased region" description="Basic and acidic residues" evidence="8">
    <location>
        <begin position="331"/>
        <end position="353"/>
    </location>
</feature>
<proteinExistence type="predicted"/>
<evidence type="ECO:0000256" key="3">
    <source>
        <dbReference type="ARBA" id="ARBA00022475"/>
    </source>
</evidence>
<evidence type="ECO:0000256" key="5">
    <source>
        <dbReference type="ARBA" id="ARBA00022553"/>
    </source>
</evidence>
<dbReference type="PANTHER" id="PTHR45161:SF1">
    <property type="entry name" value="CYTOSKELETON-ASSOCIATED PROTEIN 4"/>
    <property type="match status" value="1"/>
</dbReference>
<evidence type="ECO:0000256" key="6">
    <source>
        <dbReference type="ARBA" id="ARBA00023136"/>
    </source>
</evidence>
<evidence type="ECO:0000313" key="11">
    <source>
        <dbReference type="Proteomes" id="UP000694565"/>
    </source>
</evidence>
<keyword evidence="9" id="KW-0812">Transmembrane</keyword>
<keyword evidence="6 9" id="KW-0472">Membrane</keyword>
<gene>
    <name evidence="10" type="primary">ckap4</name>
</gene>
<keyword evidence="9" id="KW-1133">Transmembrane helix</keyword>
<evidence type="ECO:0000313" key="10">
    <source>
        <dbReference type="Ensembl" id="ENSCLMP00005034582.1"/>
    </source>
</evidence>
<keyword evidence="3" id="KW-1003">Cell membrane</keyword>
<keyword evidence="4" id="KW-0963">Cytoplasm</keyword>
<evidence type="ECO:0000256" key="9">
    <source>
        <dbReference type="SAM" id="Phobius"/>
    </source>
</evidence>
<organism evidence="10 11">
    <name type="scientific">Cyclopterus lumpus</name>
    <name type="common">Lumpsucker</name>
    <dbReference type="NCBI Taxonomy" id="8103"/>
    <lineage>
        <taxon>Eukaryota</taxon>
        <taxon>Metazoa</taxon>
        <taxon>Chordata</taxon>
        <taxon>Craniata</taxon>
        <taxon>Vertebrata</taxon>
        <taxon>Euteleostomi</taxon>
        <taxon>Actinopterygii</taxon>
        <taxon>Neopterygii</taxon>
        <taxon>Teleostei</taxon>
        <taxon>Neoteleostei</taxon>
        <taxon>Acanthomorphata</taxon>
        <taxon>Eupercaria</taxon>
        <taxon>Perciformes</taxon>
        <taxon>Cottioidei</taxon>
        <taxon>Cottales</taxon>
        <taxon>Cyclopteridae</taxon>
        <taxon>Cyclopterus</taxon>
    </lineage>
</organism>
<dbReference type="RefSeq" id="XP_034381630.1">
    <property type="nucleotide sequence ID" value="XM_034525739.1"/>
</dbReference>
<keyword evidence="5" id="KW-0597">Phosphoprotein</keyword>
<evidence type="ECO:0000256" key="1">
    <source>
        <dbReference type="ARBA" id="ARBA00004236"/>
    </source>
</evidence>
<dbReference type="Proteomes" id="UP000694565">
    <property type="component" value="Unplaced"/>
</dbReference>
<dbReference type="AlphaFoldDB" id="A0A8C3G4Y3"/>
<evidence type="ECO:0000256" key="8">
    <source>
        <dbReference type="SAM" id="MobiDB-lite"/>
    </source>
</evidence>
<evidence type="ECO:0008006" key="12">
    <source>
        <dbReference type="Google" id="ProtNLM"/>
    </source>
</evidence>